<dbReference type="InterPro" id="IPR008936">
    <property type="entry name" value="Rho_GTPase_activation_prot"/>
</dbReference>
<dbReference type="Gene3D" id="2.30.29.30">
    <property type="entry name" value="Pleckstrin-homology domain (PH domain)/Phosphotyrosine-binding domain (PTB)"/>
    <property type="match status" value="1"/>
</dbReference>
<dbReference type="CDD" id="cd04402">
    <property type="entry name" value="RhoGAP_ARHGAP20"/>
    <property type="match status" value="1"/>
</dbReference>
<dbReference type="AlphaFoldDB" id="A0A8C7P8I2"/>
<dbReference type="KEGG" id="omy:110495648"/>
<dbReference type="GeneTree" id="ENSGT00940000154633"/>
<feature type="region of interest" description="Disordered" evidence="7">
    <location>
        <begin position="817"/>
        <end position="1005"/>
    </location>
</feature>
<dbReference type="RefSeq" id="XP_021426659.2">
    <property type="nucleotide sequence ID" value="XM_021570984.2"/>
</dbReference>
<evidence type="ECO:0000256" key="2">
    <source>
        <dbReference type="ARBA" id="ARBA00022553"/>
    </source>
</evidence>
<feature type="compositionally biased region" description="Low complexity" evidence="7">
    <location>
        <begin position="782"/>
        <end position="803"/>
    </location>
</feature>
<dbReference type="GeneID" id="110495648"/>
<dbReference type="PROSITE" id="PS50200">
    <property type="entry name" value="RA"/>
    <property type="match status" value="1"/>
</dbReference>
<evidence type="ECO:0000256" key="6">
    <source>
        <dbReference type="SAM" id="Coils"/>
    </source>
</evidence>
<keyword evidence="6" id="KW-0175">Coiled coil</keyword>
<name>A0A8C7P8I2_ONCMY</name>
<sequence>METMSPQQQNELSRRTSLTGESKTSTQHEHKRRMKSLSHRRQSAPSLVINKALTRSRTFSRESFLVPVCPETCPLVQSFLCPDRAFLLHGHVTLKTGLQTQDRDLFLFTDILIIAKSKSPTHFKLKAQVCVGEMWTAQCMEDVCEGSTNPERSFVMGWPTCNCVVTFSSEVQKERWLSMLKSRIKEEKEKDDPKTIPLKVFGKGIGSCAQVVSKTLGVSNSDSTNEVVRLALQQFGVTSCVKDYQLWVSSKRDNAPYPLIGHEFPFSIQMSHMREPLAQPGRRDTVPPPDRQRAMHRDQVQVDKQCQFILKTRCSSTTTTPVIVDPAQKPFKRRRSLINWAFWKGSNPNLHSSSTNLSSPAPGYLFGQSLSTICWDNSLPKPVMDMLVFLYNEGPFTRGIFRRSAGARACRELRDRLDSGAQDVPLSREHVFIIAAVFKDFLRNIPGSLLCSDLYEQWMDVMEEAESEEAEEEEQAQDITRLIGLLPKENALLLRHVVAVLHGIQENAHDNQMNAFNLSVCIAPSMLWAPGPSSPEVEGEGAKKVCDLVRYMIEHCQEVLGEDVTSVFGGLPRKRAESDVSSFHLTDSSYDSLENMLNDDSSESPCLHTSRRRWRAKPLQGSLDSVLTLSDCDQEQPDLDTDPDTTDPQSGNHHHRDTITQPGSGNLLQPSTPARSRTRKLSPAVPPSSCPSPPAPRRGGRRCSEPAIGYSVASFVARLAGNADRLGSIDDLAGGGEMFHSLRKDGQTQTHGPTHTGEWNGSKGVCEGLGSQGTQTRRRDASYSSLSSPPTSPTPTRSSVDSLDSLLSHTSIQSAPFWQPRVGPSAARLTPSPGSPAPPVPHGPPVPPGPPVPLTPISSPTSKHDLPIPTPAPGQGLSPNISPPKEIPSWGTLKGCRGLHPNTWLKRGRRLSLSQQEDEGGVVDSTSKTLPTSKSCQDKGELKQSSENPPKSSLASCPPKAGGLQNRGRVTKDRQSSQGSVSPPLRQRSQEHFHSCRSPCYQPTDRPLTVKELREIHSRACAASNTGYDVTNQGNLTPPQHVFYGQGGPSLSLARQKSHSQAPGMEGLSGGRCSQRRSSEPGAAHLGEALVLDKASHPERLHREAKLGQRSKSVDGSQDLGLKVSCTDQSGAPKFCLSPSATKAVRDYFSPHTHSNPQSGQQVALALIHGQRERLRRCSDPMLEPDFDQLLFAEESYV</sequence>
<dbReference type="CDD" id="cd13319">
    <property type="entry name" value="PH_RARhoGAP"/>
    <property type="match status" value="1"/>
</dbReference>
<dbReference type="Ensembl" id="ENSOMYT00000020796.2">
    <property type="protein sequence ID" value="ENSOMYP00000018923.2"/>
    <property type="gene ID" value="ENSOMYG00000009170.2"/>
</dbReference>
<dbReference type="SMART" id="SM00324">
    <property type="entry name" value="RhoGAP"/>
    <property type="match status" value="1"/>
</dbReference>
<feature type="compositionally biased region" description="Basic residues" evidence="7">
    <location>
        <begin position="29"/>
        <end position="42"/>
    </location>
</feature>
<dbReference type="Gene3D" id="3.10.20.90">
    <property type="entry name" value="Phosphatidylinositol 3-kinase Catalytic Subunit, Chain A, domain 1"/>
    <property type="match status" value="1"/>
</dbReference>
<dbReference type="CDD" id="cd17115">
    <property type="entry name" value="RA_RHG20"/>
    <property type="match status" value="1"/>
</dbReference>
<reference evidence="10" key="3">
    <citation type="submission" date="2025-09" db="UniProtKB">
        <authorList>
            <consortium name="Ensembl"/>
        </authorList>
    </citation>
    <scope>IDENTIFICATION</scope>
</reference>
<dbReference type="PANTHER" id="PTHR23179">
    <property type="entry name" value="T-CELL ACTIVATION RHO GTPASE ACTIVATING PROTEIN-RELATED"/>
    <property type="match status" value="1"/>
</dbReference>
<feature type="compositionally biased region" description="Low complexity" evidence="7">
    <location>
        <begin position="747"/>
        <end position="757"/>
    </location>
</feature>
<dbReference type="InterPro" id="IPR029071">
    <property type="entry name" value="Ubiquitin-like_domsf"/>
</dbReference>
<dbReference type="InterPro" id="IPR000159">
    <property type="entry name" value="RA_dom"/>
</dbReference>
<dbReference type="Proteomes" id="UP000694395">
    <property type="component" value="Chromosome 18"/>
</dbReference>
<evidence type="ECO:0000259" key="8">
    <source>
        <dbReference type="PROSITE" id="PS50200"/>
    </source>
</evidence>
<evidence type="ECO:0000313" key="11">
    <source>
        <dbReference type="Proteomes" id="UP000694395"/>
    </source>
</evidence>
<dbReference type="FunFam" id="2.30.29.30:FF:000217">
    <property type="entry name" value="Rho GTPase activating protein 20"/>
    <property type="match status" value="1"/>
</dbReference>
<feature type="coiled-coil region" evidence="6">
    <location>
        <begin position="455"/>
        <end position="482"/>
    </location>
</feature>
<reference evidence="10" key="1">
    <citation type="submission" date="2020-07" db="EMBL/GenBank/DDBJ databases">
        <title>A long reads based de novo assembly of the rainbow trout Arlee double haploid line genome.</title>
        <authorList>
            <person name="Gao G."/>
            <person name="Palti Y."/>
        </authorList>
    </citation>
    <scope>NUCLEOTIDE SEQUENCE [LARGE SCALE GENOMIC DNA]</scope>
</reference>
<comment type="function">
    <text evidence="3">GTPase activator for the Rho-type GTPases by converting them to an inactive GDP-bound state.</text>
</comment>
<feature type="compositionally biased region" description="Polar residues" evidence="7">
    <location>
        <begin position="945"/>
        <end position="955"/>
    </location>
</feature>
<feature type="compositionally biased region" description="Pro residues" evidence="7">
    <location>
        <begin position="684"/>
        <end position="696"/>
    </location>
</feature>
<keyword evidence="2" id="KW-0597">Phosphoprotein</keyword>
<dbReference type="Gene3D" id="1.10.555.10">
    <property type="entry name" value="Rho GTPase activation protein"/>
    <property type="match status" value="1"/>
</dbReference>
<evidence type="ECO:0000256" key="1">
    <source>
        <dbReference type="ARBA" id="ARBA00022468"/>
    </source>
</evidence>
<feature type="compositionally biased region" description="Polar residues" evidence="7">
    <location>
        <begin position="659"/>
        <end position="675"/>
    </location>
</feature>
<dbReference type="InterPro" id="IPR047888">
    <property type="entry name" value="ARHGAP20_RA"/>
</dbReference>
<dbReference type="Pfam" id="PF00788">
    <property type="entry name" value="RA"/>
    <property type="match status" value="1"/>
</dbReference>
<feature type="domain" description="Rho-GAP" evidence="9">
    <location>
        <begin position="368"/>
        <end position="560"/>
    </location>
</feature>
<feature type="compositionally biased region" description="Acidic residues" evidence="7">
    <location>
        <begin position="632"/>
        <end position="645"/>
    </location>
</feature>
<organism evidence="10 11">
    <name type="scientific">Oncorhynchus mykiss</name>
    <name type="common">Rainbow trout</name>
    <name type="synonym">Salmo gairdneri</name>
    <dbReference type="NCBI Taxonomy" id="8022"/>
    <lineage>
        <taxon>Eukaryota</taxon>
        <taxon>Metazoa</taxon>
        <taxon>Chordata</taxon>
        <taxon>Craniata</taxon>
        <taxon>Vertebrata</taxon>
        <taxon>Euteleostomi</taxon>
        <taxon>Actinopterygii</taxon>
        <taxon>Neopterygii</taxon>
        <taxon>Teleostei</taxon>
        <taxon>Protacanthopterygii</taxon>
        <taxon>Salmoniformes</taxon>
        <taxon>Salmonidae</taxon>
        <taxon>Salmoninae</taxon>
        <taxon>Oncorhynchus</taxon>
    </lineage>
</organism>
<gene>
    <name evidence="10" type="primary">LOC110495648</name>
</gene>
<dbReference type="InterPro" id="IPR047887">
    <property type="entry name" value="ARHGAP20_PH"/>
</dbReference>
<reference evidence="10" key="2">
    <citation type="submission" date="2025-08" db="UniProtKB">
        <authorList>
            <consortium name="Ensembl"/>
        </authorList>
    </citation>
    <scope>IDENTIFICATION</scope>
</reference>
<dbReference type="FunFam" id="1.10.555.10:FF:000025">
    <property type="entry name" value="Rho GTPase-activating protein 20"/>
    <property type="match status" value="1"/>
</dbReference>
<feature type="region of interest" description="Disordered" evidence="7">
    <location>
        <begin position="743"/>
        <end position="803"/>
    </location>
</feature>
<evidence type="ECO:0000313" key="10">
    <source>
        <dbReference type="Ensembl" id="ENSOMYP00000018923.2"/>
    </source>
</evidence>
<dbReference type="SUPFAM" id="SSF50729">
    <property type="entry name" value="PH domain-like"/>
    <property type="match status" value="1"/>
</dbReference>
<evidence type="ECO:0000256" key="5">
    <source>
        <dbReference type="ARBA" id="ARBA00083374"/>
    </source>
</evidence>
<feature type="compositionally biased region" description="Polar residues" evidence="7">
    <location>
        <begin position="924"/>
        <end position="935"/>
    </location>
</feature>
<dbReference type="OrthoDB" id="9994905at2759"/>
<dbReference type="SUPFAM" id="SSF48350">
    <property type="entry name" value="GTPase activation domain, GAP"/>
    <property type="match status" value="1"/>
</dbReference>
<dbReference type="SUPFAM" id="SSF54236">
    <property type="entry name" value="Ubiquitin-like"/>
    <property type="match status" value="1"/>
</dbReference>
<dbReference type="GO" id="GO:0035023">
    <property type="term" value="P:regulation of Rho protein signal transduction"/>
    <property type="evidence" value="ECO:0007669"/>
    <property type="project" value="InterPro"/>
</dbReference>
<dbReference type="PROSITE" id="PS50238">
    <property type="entry name" value="RHOGAP"/>
    <property type="match status" value="1"/>
</dbReference>
<feature type="region of interest" description="Disordered" evidence="7">
    <location>
        <begin position="1"/>
        <end position="43"/>
    </location>
</feature>
<dbReference type="InterPro" id="IPR000198">
    <property type="entry name" value="RhoGAP_dom"/>
</dbReference>
<evidence type="ECO:0000259" key="9">
    <source>
        <dbReference type="PROSITE" id="PS50238"/>
    </source>
</evidence>
<dbReference type="GO" id="GO:0005096">
    <property type="term" value="F:GTPase activator activity"/>
    <property type="evidence" value="ECO:0007669"/>
    <property type="project" value="UniProtKB-KW"/>
</dbReference>
<keyword evidence="11" id="KW-1185">Reference proteome</keyword>
<feature type="region of interest" description="Disordered" evidence="7">
    <location>
        <begin position="1048"/>
        <end position="1081"/>
    </location>
</feature>
<feature type="compositionally biased region" description="Polar residues" evidence="7">
    <location>
        <begin position="1"/>
        <end position="25"/>
    </location>
</feature>
<dbReference type="Pfam" id="PF22286">
    <property type="entry name" value="RHG20_PH"/>
    <property type="match status" value="1"/>
</dbReference>
<evidence type="ECO:0000256" key="3">
    <source>
        <dbReference type="ARBA" id="ARBA00055252"/>
    </source>
</evidence>
<evidence type="ECO:0000256" key="4">
    <source>
        <dbReference type="ARBA" id="ARBA00070254"/>
    </source>
</evidence>
<feature type="region of interest" description="Disordered" evidence="7">
    <location>
        <begin position="625"/>
        <end position="703"/>
    </location>
</feature>
<evidence type="ECO:0000256" key="7">
    <source>
        <dbReference type="SAM" id="MobiDB-lite"/>
    </source>
</evidence>
<accession>A0A8C7P8I2</accession>
<keyword evidence="1" id="KW-0343">GTPase activation</keyword>
<protein>
    <recommendedName>
        <fullName evidence="4">Rho GTPase-activating protein 20</fullName>
    </recommendedName>
    <alternativeName>
        <fullName evidence="5">Rho-type GTPase-activating protein 20</fullName>
    </alternativeName>
</protein>
<feature type="domain" description="Ras-associating" evidence="8">
    <location>
        <begin position="194"/>
        <end position="291"/>
    </location>
</feature>
<proteinExistence type="predicted"/>
<dbReference type="PANTHER" id="PTHR23179:SF28">
    <property type="entry name" value="RHO GTPASE-ACTIVATING PROTEIN 20"/>
    <property type="match status" value="1"/>
</dbReference>
<dbReference type="InterPro" id="IPR011993">
    <property type="entry name" value="PH-like_dom_sf"/>
</dbReference>
<dbReference type="InterPro" id="IPR047886">
    <property type="entry name" value="ARHGAP20-like_RhoGAP"/>
</dbReference>
<dbReference type="Pfam" id="PF00620">
    <property type="entry name" value="RhoGAP"/>
    <property type="match status" value="1"/>
</dbReference>
<feature type="compositionally biased region" description="Pro residues" evidence="7">
    <location>
        <begin position="833"/>
        <end position="854"/>
    </location>
</feature>
<dbReference type="GO" id="GO:0007165">
    <property type="term" value="P:signal transduction"/>
    <property type="evidence" value="ECO:0007669"/>
    <property type="project" value="InterPro"/>
</dbReference>